<dbReference type="PANTHER" id="PTHR30408:SF12">
    <property type="entry name" value="TYPE I RESTRICTION ENZYME MJAVIII SPECIFICITY SUBUNIT"/>
    <property type="match status" value="1"/>
</dbReference>
<dbReference type="RefSeq" id="WP_102626121.1">
    <property type="nucleotide sequence ID" value="NZ_PDOH01000032.1"/>
</dbReference>
<evidence type="ECO:0000313" key="3">
    <source>
        <dbReference type="EMBL" id="PMR71703.1"/>
    </source>
</evidence>
<dbReference type="SUPFAM" id="SSF116734">
    <property type="entry name" value="DNA methylase specificity domain"/>
    <property type="match status" value="1"/>
</dbReference>
<dbReference type="OrthoDB" id="5465337at2"/>
<keyword evidence="2" id="KW-0238">DNA-binding</keyword>
<protein>
    <submittedName>
        <fullName evidence="3">Type I restriction endonuclease subunit S</fullName>
    </submittedName>
</protein>
<accession>A0A2N7TU43</accession>
<evidence type="ECO:0000256" key="2">
    <source>
        <dbReference type="ARBA" id="ARBA00023125"/>
    </source>
</evidence>
<dbReference type="Gene3D" id="3.90.220.20">
    <property type="entry name" value="DNA methylase specificity domains"/>
    <property type="match status" value="1"/>
</dbReference>
<comment type="caution">
    <text evidence="3">The sequence shown here is derived from an EMBL/GenBank/DDBJ whole genome shotgun (WGS) entry which is preliminary data.</text>
</comment>
<dbReference type="GO" id="GO:0004519">
    <property type="term" value="F:endonuclease activity"/>
    <property type="evidence" value="ECO:0007669"/>
    <property type="project" value="UniProtKB-KW"/>
</dbReference>
<evidence type="ECO:0000256" key="1">
    <source>
        <dbReference type="ARBA" id="ARBA00022747"/>
    </source>
</evidence>
<dbReference type="PANTHER" id="PTHR30408">
    <property type="entry name" value="TYPE-1 RESTRICTION ENZYME ECOKI SPECIFICITY PROTEIN"/>
    <property type="match status" value="1"/>
</dbReference>
<organism evidence="3 4">
    <name type="scientific">Halomonas heilongjiangensis</name>
    <dbReference type="NCBI Taxonomy" id="1387883"/>
    <lineage>
        <taxon>Bacteria</taxon>
        <taxon>Pseudomonadati</taxon>
        <taxon>Pseudomonadota</taxon>
        <taxon>Gammaproteobacteria</taxon>
        <taxon>Oceanospirillales</taxon>
        <taxon>Halomonadaceae</taxon>
        <taxon>Halomonas</taxon>
    </lineage>
</organism>
<keyword evidence="3" id="KW-0255">Endonuclease</keyword>
<dbReference type="GO" id="GO:0009307">
    <property type="term" value="P:DNA restriction-modification system"/>
    <property type="evidence" value="ECO:0007669"/>
    <property type="project" value="UniProtKB-KW"/>
</dbReference>
<dbReference type="InterPro" id="IPR052021">
    <property type="entry name" value="Type-I_RS_S_subunit"/>
</dbReference>
<keyword evidence="4" id="KW-1185">Reference proteome</keyword>
<sequence>MNTSKPHQALLKALADIKPGYPFRGAIRHDPKGEVSVVQVRHLDPEYGFGEGCQAASLDRVTLEGRRKPDYLQSGDILFVSRGARFFSAVVPQAIPEHTVCTPPFFLIRLSESGKAVITPEFLAWQINHHEAQSYLTRLGQGTLQHSISKSQLKGLPVTIPSLHRQSLVTSLHRAALDEAEQLRALIANREQEMRALGMAVLSEARASEQAPVPAQNDQAAAGHP</sequence>
<dbReference type="GO" id="GO:0003677">
    <property type="term" value="F:DNA binding"/>
    <property type="evidence" value="ECO:0007669"/>
    <property type="project" value="UniProtKB-KW"/>
</dbReference>
<dbReference type="InterPro" id="IPR044946">
    <property type="entry name" value="Restrct_endonuc_typeI_TRD_sf"/>
</dbReference>
<evidence type="ECO:0000313" key="4">
    <source>
        <dbReference type="Proteomes" id="UP000235346"/>
    </source>
</evidence>
<dbReference type="EMBL" id="PNRE01000009">
    <property type="protein sequence ID" value="PMR71703.1"/>
    <property type="molecule type" value="Genomic_DNA"/>
</dbReference>
<keyword evidence="3" id="KW-0378">Hydrolase</keyword>
<keyword evidence="3" id="KW-0540">Nuclease</keyword>
<dbReference type="Proteomes" id="UP000235346">
    <property type="component" value="Unassembled WGS sequence"/>
</dbReference>
<proteinExistence type="predicted"/>
<gene>
    <name evidence="3" type="ORF">C1H66_01310</name>
</gene>
<dbReference type="AlphaFoldDB" id="A0A2N7TU43"/>
<name>A0A2N7TU43_9GAMM</name>
<reference evidence="3 4" key="1">
    <citation type="submission" date="2018-01" db="EMBL/GenBank/DDBJ databases">
        <title>Halomonas endophytica sp. nov., isolated from storage liquid in the stems of Populus euphratica.</title>
        <authorList>
            <person name="Chen C."/>
        </authorList>
    </citation>
    <scope>NUCLEOTIDE SEQUENCE [LARGE SCALE GENOMIC DNA]</scope>
    <source>
        <strain evidence="3 4">DSM 26881</strain>
    </source>
</reference>
<keyword evidence="1" id="KW-0680">Restriction system</keyword>